<evidence type="ECO:0000256" key="7">
    <source>
        <dbReference type="SAM" id="MobiDB-lite"/>
    </source>
</evidence>
<feature type="region of interest" description="Disordered" evidence="7">
    <location>
        <begin position="240"/>
        <end position="259"/>
    </location>
</feature>
<comment type="similarity">
    <text evidence="1">Belongs to the type IV zinc-finger family. Class A subfamily.</text>
</comment>
<feature type="region of interest" description="Disordered" evidence="7">
    <location>
        <begin position="369"/>
        <end position="409"/>
    </location>
</feature>
<evidence type="ECO:0000256" key="5">
    <source>
        <dbReference type="ARBA" id="ARBA00023159"/>
    </source>
</evidence>
<dbReference type="InterPro" id="IPR051140">
    <property type="entry name" value="GATA_TF"/>
</dbReference>
<keyword evidence="2" id="KW-0479">Metal-binding</keyword>
<reference evidence="9 10" key="1">
    <citation type="journal article" date="2021" name="Nat. Plants">
        <title>The Taxus genome provides insights into paclitaxel biosynthesis.</title>
        <authorList>
            <person name="Xiong X."/>
            <person name="Gou J."/>
            <person name="Liao Q."/>
            <person name="Li Y."/>
            <person name="Zhou Q."/>
            <person name="Bi G."/>
            <person name="Li C."/>
            <person name="Du R."/>
            <person name="Wang X."/>
            <person name="Sun T."/>
            <person name="Guo L."/>
            <person name="Liang H."/>
            <person name="Lu P."/>
            <person name="Wu Y."/>
            <person name="Zhang Z."/>
            <person name="Ro D.K."/>
            <person name="Shang Y."/>
            <person name="Huang S."/>
            <person name="Yan J."/>
        </authorList>
    </citation>
    <scope>NUCLEOTIDE SEQUENCE [LARGE SCALE GENOMIC DNA]</scope>
    <source>
        <strain evidence="9">Ta-2019</strain>
    </source>
</reference>
<keyword evidence="4" id="KW-0862">Zinc</keyword>
<feature type="compositionally biased region" description="Polar residues" evidence="7">
    <location>
        <begin position="186"/>
        <end position="207"/>
    </location>
</feature>
<evidence type="ECO:0000256" key="3">
    <source>
        <dbReference type="ARBA" id="ARBA00022771"/>
    </source>
</evidence>
<dbReference type="PROSITE" id="PS50114">
    <property type="entry name" value="GATA_ZN_FINGER_2"/>
    <property type="match status" value="1"/>
</dbReference>
<dbReference type="PANTHER" id="PTHR45658:SF18">
    <property type="entry name" value="PROTEIN GAT2"/>
    <property type="match status" value="1"/>
</dbReference>
<evidence type="ECO:0000313" key="9">
    <source>
        <dbReference type="EMBL" id="KAH9301037.1"/>
    </source>
</evidence>
<gene>
    <name evidence="9" type="ORF">KI387_012620</name>
</gene>
<dbReference type="GO" id="GO:0030154">
    <property type="term" value="P:cell differentiation"/>
    <property type="evidence" value="ECO:0007669"/>
    <property type="project" value="TreeGrafter"/>
</dbReference>
<feature type="compositionally biased region" description="Acidic residues" evidence="7">
    <location>
        <begin position="382"/>
        <end position="402"/>
    </location>
</feature>
<dbReference type="InterPro" id="IPR013088">
    <property type="entry name" value="Znf_NHR/GATA"/>
</dbReference>
<dbReference type="SMART" id="SM00401">
    <property type="entry name" value="ZnF_GATA"/>
    <property type="match status" value="1"/>
</dbReference>
<evidence type="ECO:0000259" key="8">
    <source>
        <dbReference type="PROSITE" id="PS50114"/>
    </source>
</evidence>
<keyword evidence="5" id="KW-0010">Activator</keyword>
<dbReference type="PROSITE" id="PS00344">
    <property type="entry name" value="GATA_ZN_FINGER_1"/>
    <property type="match status" value="1"/>
</dbReference>
<dbReference type="Pfam" id="PF00320">
    <property type="entry name" value="GATA"/>
    <property type="match status" value="1"/>
</dbReference>
<dbReference type="PANTHER" id="PTHR45658">
    <property type="entry name" value="GATA TRANSCRIPTION FACTOR"/>
    <property type="match status" value="1"/>
</dbReference>
<dbReference type="InterPro" id="IPR000679">
    <property type="entry name" value="Znf_GATA"/>
</dbReference>
<dbReference type="GO" id="GO:0006355">
    <property type="term" value="P:regulation of DNA-templated transcription"/>
    <property type="evidence" value="ECO:0007669"/>
    <property type="project" value="InterPro"/>
</dbReference>
<keyword evidence="10" id="KW-1185">Reference proteome</keyword>
<dbReference type="Proteomes" id="UP000824469">
    <property type="component" value="Unassembled WGS sequence"/>
</dbReference>
<proteinExistence type="inferred from homology"/>
<organism evidence="9 10">
    <name type="scientific">Taxus chinensis</name>
    <name type="common">Chinese yew</name>
    <name type="synonym">Taxus wallichiana var. chinensis</name>
    <dbReference type="NCBI Taxonomy" id="29808"/>
    <lineage>
        <taxon>Eukaryota</taxon>
        <taxon>Viridiplantae</taxon>
        <taxon>Streptophyta</taxon>
        <taxon>Embryophyta</taxon>
        <taxon>Tracheophyta</taxon>
        <taxon>Spermatophyta</taxon>
        <taxon>Pinopsida</taxon>
        <taxon>Pinidae</taxon>
        <taxon>Conifers II</taxon>
        <taxon>Cupressales</taxon>
        <taxon>Taxaceae</taxon>
        <taxon>Taxus</taxon>
    </lineage>
</organism>
<feature type="region of interest" description="Disordered" evidence="7">
    <location>
        <begin position="182"/>
        <end position="235"/>
    </location>
</feature>
<dbReference type="GO" id="GO:0043565">
    <property type="term" value="F:sequence-specific DNA binding"/>
    <property type="evidence" value="ECO:0007669"/>
    <property type="project" value="InterPro"/>
</dbReference>
<evidence type="ECO:0000256" key="4">
    <source>
        <dbReference type="ARBA" id="ARBA00022833"/>
    </source>
</evidence>
<evidence type="ECO:0000256" key="1">
    <source>
        <dbReference type="ARBA" id="ARBA00005694"/>
    </source>
</evidence>
<dbReference type="OMA" id="ESYFPAK"/>
<dbReference type="AlphaFoldDB" id="A0AA38CIY6"/>
<feature type="compositionally biased region" description="Low complexity" evidence="7">
    <location>
        <begin position="250"/>
        <end position="259"/>
    </location>
</feature>
<protein>
    <recommendedName>
        <fullName evidence="8">GATA-type domain-containing protein</fullName>
    </recommendedName>
</protein>
<dbReference type="GO" id="GO:0005634">
    <property type="term" value="C:nucleus"/>
    <property type="evidence" value="ECO:0007669"/>
    <property type="project" value="TreeGrafter"/>
</dbReference>
<evidence type="ECO:0000256" key="6">
    <source>
        <dbReference type="PROSITE-ProRule" id="PRU00094"/>
    </source>
</evidence>
<comment type="caution">
    <text evidence="9">The sequence shown here is derived from an EMBL/GenBank/DDBJ whole genome shotgun (WGS) entry which is preliminary data.</text>
</comment>
<keyword evidence="3 6" id="KW-0863">Zinc-finger</keyword>
<name>A0AA38CIY6_TAXCH</name>
<evidence type="ECO:0000256" key="2">
    <source>
        <dbReference type="ARBA" id="ARBA00022723"/>
    </source>
</evidence>
<feature type="non-terminal residue" evidence="9">
    <location>
        <position position="1"/>
    </location>
</feature>
<evidence type="ECO:0000313" key="10">
    <source>
        <dbReference type="Proteomes" id="UP000824469"/>
    </source>
</evidence>
<dbReference type="CDD" id="cd00202">
    <property type="entry name" value="ZnF_GATA"/>
    <property type="match status" value="1"/>
</dbReference>
<dbReference type="EMBL" id="JAHRHJ020000009">
    <property type="protein sequence ID" value="KAH9301037.1"/>
    <property type="molecule type" value="Genomic_DNA"/>
</dbReference>
<dbReference type="Gene3D" id="3.30.50.10">
    <property type="entry name" value="Erythroid Transcription Factor GATA-1, subunit A"/>
    <property type="match status" value="1"/>
</dbReference>
<dbReference type="GO" id="GO:0008270">
    <property type="term" value="F:zinc ion binding"/>
    <property type="evidence" value="ECO:0007669"/>
    <property type="project" value="UniProtKB-KW"/>
</dbReference>
<dbReference type="SUPFAM" id="SSF57716">
    <property type="entry name" value="Glucocorticoid receptor-like (DNA-binding domain)"/>
    <property type="match status" value="1"/>
</dbReference>
<dbReference type="FunFam" id="3.30.50.10:FF:000018">
    <property type="entry name" value="GATA transcription factor"/>
    <property type="match status" value="1"/>
</dbReference>
<sequence>QQQKRRIQDRTRSGFFQLVFGMEAPTYLYETNYAAPLIEGRKSNGKITEFKTGVQLGDFFHIDDLLDFSNEEIAGPIVGESANNWPNHGTATNSSTVTTTETVSCNSSADGNSSRTCNVLETDENYPAELCVPCDDLAELEWLSNFVEDSFSTEDAPKTLFAPNFGDVRTDTHTQLRPLTTEVFGNGNTSPNSVLDITSGTRKTPTPSFGPETPVPGRARSKRSRPPVCNWSSRIVSPTSSASTALENGPAPASSALSSDSDFFAESSLPTKKLVLKGSQGIGIFHKKKEEEQQVVVPMRKCMHCATVKTPQWRTGPMGPKTLCNACGVRYKSGRLVPEYRPAASPTFIATKHSNSHRKVIEMRRQKELAMVHGPRHHGLKDEEEEREYSEDDHDDDDDDDAERALEDYHHPYFVSDDDTYLLHTTVQDYRQLI</sequence>
<feature type="domain" description="GATA-type" evidence="8">
    <location>
        <begin position="296"/>
        <end position="332"/>
    </location>
</feature>
<accession>A0AA38CIY6</accession>